<organism evidence="1 2">
    <name type="scientific">Futiania mangrovi</name>
    <dbReference type="NCBI Taxonomy" id="2959716"/>
    <lineage>
        <taxon>Bacteria</taxon>
        <taxon>Pseudomonadati</taxon>
        <taxon>Pseudomonadota</taxon>
        <taxon>Alphaproteobacteria</taxon>
        <taxon>Futianiales</taxon>
        <taxon>Futianiaceae</taxon>
        <taxon>Futiania</taxon>
    </lineage>
</organism>
<reference evidence="1" key="1">
    <citation type="submission" date="2022-06" db="EMBL/GenBank/DDBJ databases">
        <title>Isolation and Genomics of Futiania mangrovii gen. nov., sp. nov., a Rare and Metabolically-versatile member in the Class Alphaproteobacteria.</title>
        <authorList>
            <person name="Liu L."/>
            <person name="Huang W.-C."/>
            <person name="Pan J."/>
            <person name="Li J."/>
            <person name="Huang Y."/>
            <person name="Du H."/>
            <person name="Liu Y."/>
            <person name="Li M."/>
        </authorList>
    </citation>
    <scope>NUCLEOTIDE SEQUENCE</scope>
    <source>
        <strain evidence="1">FT118</strain>
    </source>
</reference>
<evidence type="ECO:0000313" key="1">
    <source>
        <dbReference type="EMBL" id="MCP1335363.1"/>
    </source>
</evidence>
<dbReference type="Proteomes" id="UP001055804">
    <property type="component" value="Unassembled WGS sequence"/>
</dbReference>
<dbReference type="InterPro" id="IPR027417">
    <property type="entry name" value="P-loop_NTPase"/>
</dbReference>
<protein>
    <submittedName>
        <fullName evidence="1">Uncharacterized protein</fullName>
    </submittedName>
</protein>
<accession>A0A9J6PCK1</accession>
<proteinExistence type="predicted"/>
<dbReference type="EMBL" id="JAMZFT010000001">
    <property type="protein sequence ID" value="MCP1335363.1"/>
    <property type="molecule type" value="Genomic_DNA"/>
</dbReference>
<dbReference type="AlphaFoldDB" id="A0A9J6PCK1"/>
<name>A0A9J6PCK1_9PROT</name>
<evidence type="ECO:0000313" key="2">
    <source>
        <dbReference type="Proteomes" id="UP001055804"/>
    </source>
</evidence>
<keyword evidence="2" id="KW-1185">Reference proteome</keyword>
<dbReference type="SUPFAM" id="SSF52540">
    <property type="entry name" value="P-loop containing nucleoside triphosphate hydrolases"/>
    <property type="match status" value="1"/>
</dbReference>
<sequence length="237" mass="25142">MSAGAVLRMRARRAVWRHPVLFQPLYRALARAPHLAVGRETKLVVEGFPRSGNSVFVTALVHAGVSPNAIAHHTHAAAQAIAGVRRGLPVCVLLREPEGAIRSLAVRHGAPVREIARDWLSFHAGVETVGHGVLLIPFETAVGDPAAGCAALNRRFGLGLAVPEDGAAWRAAMAADVAALEADRLRVSLPDAEKERAKAGVDLTDCADLLARCRAVHARLHARAVQEMRALAAPAAR</sequence>
<gene>
    <name evidence="1" type="ORF">NJQ99_02975</name>
</gene>
<comment type="caution">
    <text evidence="1">The sequence shown here is derived from an EMBL/GenBank/DDBJ whole genome shotgun (WGS) entry which is preliminary data.</text>
</comment>
<dbReference type="RefSeq" id="WP_269331310.1">
    <property type="nucleotide sequence ID" value="NZ_JAMZFT010000001.1"/>
</dbReference>